<sequence>MAAEARFKDRGISLLGMEASGGGEPAPAYLTPSQYCQMTVISLVACLLCTEATAEERYAPRATKTLQFALQPRDNYRSSLTKDFSFASPPGSCFRCA</sequence>
<accession>A0A8S0ZTJ1</accession>
<organism evidence="1 2">
    <name type="scientific">Arctia plantaginis</name>
    <name type="common">Wood tiger moth</name>
    <name type="synonym">Phalaena plantaginis</name>
    <dbReference type="NCBI Taxonomy" id="874455"/>
    <lineage>
        <taxon>Eukaryota</taxon>
        <taxon>Metazoa</taxon>
        <taxon>Ecdysozoa</taxon>
        <taxon>Arthropoda</taxon>
        <taxon>Hexapoda</taxon>
        <taxon>Insecta</taxon>
        <taxon>Pterygota</taxon>
        <taxon>Neoptera</taxon>
        <taxon>Endopterygota</taxon>
        <taxon>Lepidoptera</taxon>
        <taxon>Glossata</taxon>
        <taxon>Ditrysia</taxon>
        <taxon>Noctuoidea</taxon>
        <taxon>Erebidae</taxon>
        <taxon>Arctiinae</taxon>
        <taxon>Arctia</taxon>
    </lineage>
</organism>
<name>A0A8S0ZTJ1_ARCPL</name>
<evidence type="ECO:0000313" key="1">
    <source>
        <dbReference type="EMBL" id="CAB3235612.1"/>
    </source>
</evidence>
<dbReference type="Proteomes" id="UP000494256">
    <property type="component" value="Unassembled WGS sequence"/>
</dbReference>
<proteinExistence type="predicted"/>
<dbReference type="OrthoDB" id="7357196at2759"/>
<dbReference type="EMBL" id="CADEBD010000300">
    <property type="protein sequence ID" value="CAB3235612.1"/>
    <property type="molecule type" value="Genomic_DNA"/>
</dbReference>
<reference evidence="1 2" key="1">
    <citation type="submission" date="2020-04" db="EMBL/GenBank/DDBJ databases">
        <authorList>
            <person name="Wallbank WR R."/>
            <person name="Pardo Diaz C."/>
            <person name="Kozak K."/>
            <person name="Martin S."/>
            <person name="Jiggins C."/>
            <person name="Moest M."/>
            <person name="Warren A I."/>
            <person name="Byers J.R.P. K."/>
            <person name="Montejo-Kovacevich G."/>
            <person name="Yen C E."/>
        </authorList>
    </citation>
    <scope>NUCLEOTIDE SEQUENCE [LARGE SCALE GENOMIC DNA]</scope>
</reference>
<gene>
    <name evidence="1" type="ORF">APLA_LOCUS7018</name>
</gene>
<comment type="caution">
    <text evidence="1">The sequence shown here is derived from an EMBL/GenBank/DDBJ whole genome shotgun (WGS) entry which is preliminary data.</text>
</comment>
<evidence type="ECO:0000313" key="2">
    <source>
        <dbReference type="Proteomes" id="UP000494256"/>
    </source>
</evidence>
<protein>
    <submittedName>
        <fullName evidence="1">Uncharacterized protein</fullName>
    </submittedName>
</protein>
<dbReference type="AlphaFoldDB" id="A0A8S0ZTJ1"/>